<accession>A0A1L8CX21</accession>
<dbReference type="Gene3D" id="1.20.5.570">
    <property type="entry name" value="Single helix bin"/>
    <property type="match status" value="1"/>
</dbReference>
<keyword evidence="6" id="KW-1185">Reference proteome</keyword>
<dbReference type="NCBIfam" id="TIGR00148">
    <property type="entry name" value="UbiD family decarboxylase"/>
    <property type="match status" value="1"/>
</dbReference>
<dbReference type="GO" id="GO:0005829">
    <property type="term" value="C:cytosol"/>
    <property type="evidence" value="ECO:0007669"/>
    <property type="project" value="TreeGrafter"/>
</dbReference>
<dbReference type="GO" id="GO:0006744">
    <property type="term" value="P:ubiquinone biosynthetic process"/>
    <property type="evidence" value="ECO:0007669"/>
    <property type="project" value="TreeGrafter"/>
</dbReference>
<evidence type="ECO:0000313" key="6">
    <source>
        <dbReference type="Proteomes" id="UP000187485"/>
    </source>
</evidence>
<evidence type="ECO:0000256" key="1">
    <source>
        <dbReference type="ARBA" id="ARBA00010021"/>
    </source>
</evidence>
<reference evidence="6" key="1">
    <citation type="submission" date="2016-12" db="EMBL/GenBank/DDBJ databases">
        <title>Draft Genome Sequences od Carboxydothermus pertinax and islandicus, Hydrogenogenic Carboxydotrophic Bacteria.</title>
        <authorList>
            <person name="Fukuyama Y."/>
            <person name="Ohmae K."/>
            <person name="Yoneda Y."/>
            <person name="Yoshida T."/>
            <person name="Sako Y."/>
        </authorList>
    </citation>
    <scope>NUCLEOTIDE SEQUENCE [LARGE SCALE GENOMIC DNA]</scope>
    <source>
        <strain evidence="6">Ug1</strain>
    </source>
</reference>
<feature type="domain" description="3-octaprenyl-4-hydroxybenzoate carboxy-lyase-like N-terminal" evidence="3">
    <location>
        <begin position="10"/>
        <end position="84"/>
    </location>
</feature>
<feature type="domain" description="3-octaprenyl-4-hydroxybenzoate carboxy-lyase-like Rift-related" evidence="2">
    <location>
        <begin position="120"/>
        <end position="317"/>
    </location>
</feature>
<evidence type="ECO:0000259" key="2">
    <source>
        <dbReference type="Pfam" id="PF01977"/>
    </source>
</evidence>
<dbReference type="Pfam" id="PF01977">
    <property type="entry name" value="UbiD"/>
    <property type="match status" value="1"/>
</dbReference>
<dbReference type="EMBL" id="BDJK01000055">
    <property type="protein sequence ID" value="GAV23443.1"/>
    <property type="molecule type" value="Genomic_DNA"/>
</dbReference>
<dbReference type="SUPFAM" id="SSF50475">
    <property type="entry name" value="FMN-binding split barrel"/>
    <property type="match status" value="1"/>
</dbReference>
<organism evidence="5 6">
    <name type="scientific">Carboxydothermus pertinax</name>
    <dbReference type="NCBI Taxonomy" id="870242"/>
    <lineage>
        <taxon>Bacteria</taxon>
        <taxon>Bacillati</taxon>
        <taxon>Bacillota</taxon>
        <taxon>Clostridia</taxon>
        <taxon>Thermoanaerobacterales</taxon>
        <taxon>Thermoanaerobacteraceae</taxon>
        <taxon>Carboxydothermus</taxon>
    </lineage>
</organism>
<protein>
    <submittedName>
        <fullName evidence="5">Menaquinone biosynthesis decarboxylase</fullName>
    </submittedName>
</protein>
<sequence>MAFRDLREFIAELEKRGELKRIKAPVSPELEITEITDRVSKAYGPALLFENVPGYEMPVLMNAFGSYERMKLALGVERFDDIGEEFLSILNPEDIPVTMFEKLKMLPKLAKLSNFSPKIVKSGPVKEVIIKDNPDLNKLPVLKCWPQDGGRFITLPLVITKDPETGRRNVGMYRMQVYDGKTTGMHWHMHKDAAHFYQKAKRLGKPLEVAVALGGDPATIYAATAPLPPSIDEFLFAGFIRKEPVELVKAETVDLEVPAHAEIIIEGYVDPDELRLEGPFGDHTGYYSLTDYYPVFHVTAITHRKNPIYPATVVGKPPMEDCYMAKATERIFLPFLKLVLPEIVDLNLPLEGVFHNCAIVSIKKRYPGHARKVMNALWGLGQMMFTKMIIVVDEQVNVQNLSEVMWKVFNNIDAKRDLMIVEGPLDILDHASPLPNYGSKLGIDATKKWPSEGHTRPWPDDIEMDPEIKALVDRKWSDLGLD</sequence>
<proteinExistence type="inferred from homology"/>
<dbReference type="PANTHER" id="PTHR30108">
    <property type="entry name" value="3-OCTAPRENYL-4-HYDROXYBENZOATE CARBOXY-LYASE-RELATED"/>
    <property type="match status" value="1"/>
</dbReference>
<dbReference type="SUPFAM" id="SSF143968">
    <property type="entry name" value="UbiD C-terminal domain-like"/>
    <property type="match status" value="1"/>
</dbReference>
<evidence type="ECO:0000313" key="5">
    <source>
        <dbReference type="EMBL" id="GAV23443.1"/>
    </source>
</evidence>
<dbReference type="STRING" id="870242.cpu_19530"/>
<dbReference type="Proteomes" id="UP000187485">
    <property type="component" value="Unassembled WGS sequence"/>
</dbReference>
<dbReference type="AlphaFoldDB" id="A0A1L8CX21"/>
<evidence type="ECO:0000259" key="3">
    <source>
        <dbReference type="Pfam" id="PF20695"/>
    </source>
</evidence>
<dbReference type="RefSeq" id="WP_075859859.1">
    <property type="nucleotide sequence ID" value="NZ_BDJK01000055.1"/>
</dbReference>
<dbReference type="PANTHER" id="PTHR30108:SF17">
    <property type="entry name" value="FERULIC ACID DECARBOXYLASE 1"/>
    <property type="match status" value="1"/>
</dbReference>
<dbReference type="GO" id="GO:0008694">
    <property type="term" value="F:4-hydroxy-3-polyprenylbenzoate decarboxylase activity"/>
    <property type="evidence" value="ECO:0007669"/>
    <property type="project" value="TreeGrafter"/>
</dbReference>
<comment type="similarity">
    <text evidence="1">Belongs to the UbiD family.</text>
</comment>
<dbReference type="Pfam" id="PF20695">
    <property type="entry name" value="UbiD_N"/>
    <property type="match status" value="1"/>
</dbReference>
<gene>
    <name evidence="5" type="ORF">cpu_19530</name>
</gene>
<dbReference type="InterPro" id="IPR048304">
    <property type="entry name" value="UbiD_Rift_dom"/>
</dbReference>
<dbReference type="OrthoDB" id="9809841at2"/>
<dbReference type="InterPro" id="IPR049383">
    <property type="entry name" value="UbiD-like_N"/>
</dbReference>
<dbReference type="InterPro" id="IPR049381">
    <property type="entry name" value="UbiD-like_C"/>
</dbReference>
<dbReference type="NCBIfam" id="TIGR03701">
    <property type="entry name" value="mena_SCO4490"/>
    <property type="match status" value="1"/>
</dbReference>
<name>A0A1L8CX21_9THEO</name>
<dbReference type="InterPro" id="IPR002830">
    <property type="entry name" value="UbiD"/>
</dbReference>
<dbReference type="FunFam" id="3.40.1670.10:FF:000002">
    <property type="entry name" value="Menaquinone biosynthesis decarboxylase"/>
    <property type="match status" value="1"/>
</dbReference>
<comment type="caution">
    <text evidence="5">The sequence shown here is derived from an EMBL/GenBank/DDBJ whole genome shotgun (WGS) entry which is preliminary data.</text>
</comment>
<evidence type="ECO:0000259" key="4">
    <source>
        <dbReference type="Pfam" id="PF20696"/>
    </source>
</evidence>
<dbReference type="Gene3D" id="3.40.1670.10">
    <property type="entry name" value="UbiD C-terminal domain-like"/>
    <property type="match status" value="1"/>
</dbReference>
<feature type="domain" description="3-octaprenyl-4-hydroxybenzoate carboxy-lyase-like C-terminal" evidence="4">
    <location>
        <begin position="322"/>
        <end position="445"/>
    </location>
</feature>
<dbReference type="Pfam" id="PF20696">
    <property type="entry name" value="UbiD_C"/>
    <property type="match status" value="1"/>
</dbReference>
<dbReference type="InterPro" id="IPR022390">
    <property type="entry name" value="HBDC"/>
</dbReference>